<sequence>MTKHNVLDGSAVAQPNHISHWIESSITTEEFIKLLTQDTSCEDNSPLPTATSMLSDLSNKMTNMLIDCDSSQSQLSACDAGIATDLPTFDLPWTTLVNEFDASLYCASNRNLLTGYSSQTVSSGAFSKLSKQGVQFYPRATSNSAGEW</sequence>
<reference evidence="1" key="1">
    <citation type="submission" date="2020-06" db="EMBL/GenBank/DDBJ databases">
        <title>Draft genome of Bugula neritina, a colonial animal packing powerful symbionts and potential medicines.</title>
        <authorList>
            <person name="Rayko M."/>
        </authorList>
    </citation>
    <scope>NUCLEOTIDE SEQUENCE [LARGE SCALE GENOMIC DNA]</scope>
    <source>
        <strain evidence="1">Kwan_BN1</strain>
    </source>
</reference>
<keyword evidence="2" id="KW-1185">Reference proteome</keyword>
<accession>A0A7J7IVR0</accession>
<dbReference type="Proteomes" id="UP000593567">
    <property type="component" value="Unassembled WGS sequence"/>
</dbReference>
<organism evidence="1 2">
    <name type="scientific">Bugula neritina</name>
    <name type="common">Brown bryozoan</name>
    <name type="synonym">Sertularia neritina</name>
    <dbReference type="NCBI Taxonomy" id="10212"/>
    <lineage>
        <taxon>Eukaryota</taxon>
        <taxon>Metazoa</taxon>
        <taxon>Spiralia</taxon>
        <taxon>Lophotrochozoa</taxon>
        <taxon>Bryozoa</taxon>
        <taxon>Gymnolaemata</taxon>
        <taxon>Cheilostomatida</taxon>
        <taxon>Flustrina</taxon>
        <taxon>Buguloidea</taxon>
        <taxon>Bugulidae</taxon>
        <taxon>Bugula</taxon>
    </lineage>
</organism>
<evidence type="ECO:0000313" key="2">
    <source>
        <dbReference type="Proteomes" id="UP000593567"/>
    </source>
</evidence>
<protein>
    <submittedName>
        <fullName evidence="1">Uncharacterized protein</fullName>
    </submittedName>
</protein>
<evidence type="ECO:0000313" key="1">
    <source>
        <dbReference type="EMBL" id="KAF6017930.1"/>
    </source>
</evidence>
<name>A0A7J7IVR0_BUGNE</name>
<proteinExistence type="predicted"/>
<comment type="caution">
    <text evidence="1">The sequence shown here is derived from an EMBL/GenBank/DDBJ whole genome shotgun (WGS) entry which is preliminary data.</text>
</comment>
<dbReference type="AlphaFoldDB" id="A0A7J7IVR0"/>
<dbReference type="EMBL" id="VXIV02003351">
    <property type="protein sequence ID" value="KAF6017930.1"/>
    <property type="molecule type" value="Genomic_DNA"/>
</dbReference>
<gene>
    <name evidence="1" type="ORF">EB796_023795</name>
</gene>